<proteinExistence type="predicted"/>
<evidence type="ECO:0000313" key="11">
    <source>
        <dbReference type="EMBL" id="RZB62214.1"/>
    </source>
</evidence>
<gene>
    <name evidence="11" type="ORF">BDFB_011507</name>
</gene>
<keyword evidence="12" id="KW-1185">Reference proteome</keyword>
<feature type="non-terminal residue" evidence="11">
    <location>
        <position position="1"/>
    </location>
</feature>
<dbReference type="GO" id="GO:0005886">
    <property type="term" value="C:plasma membrane"/>
    <property type="evidence" value="ECO:0007669"/>
    <property type="project" value="UniProtKB-SubCell"/>
</dbReference>
<evidence type="ECO:0000256" key="7">
    <source>
        <dbReference type="ARBA" id="ARBA00023136"/>
    </source>
</evidence>
<keyword evidence="4 10" id="KW-0812">Transmembrane</keyword>
<evidence type="ECO:0000256" key="5">
    <source>
        <dbReference type="ARBA" id="ARBA00022725"/>
    </source>
</evidence>
<evidence type="ECO:0000313" key="12">
    <source>
        <dbReference type="Proteomes" id="UP000292052"/>
    </source>
</evidence>
<evidence type="ECO:0000256" key="6">
    <source>
        <dbReference type="ARBA" id="ARBA00022989"/>
    </source>
</evidence>
<dbReference type="Proteomes" id="UP000292052">
    <property type="component" value="Unassembled WGS sequence"/>
</dbReference>
<evidence type="ECO:0000256" key="3">
    <source>
        <dbReference type="ARBA" id="ARBA00022606"/>
    </source>
</evidence>
<dbReference type="GO" id="GO:0004984">
    <property type="term" value="F:olfactory receptor activity"/>
    <property type="evidence" value="ECO:0007669"/>
    <property type="project" value="InterPro"/>
</dbReference>
<dbReference type="AlphaFoldDB" id="A0A482VDW8"/>
<accession>A0A482VDW8</accession>
<keyword evidence="5" id="KW-0552">Olfaction</keyword>
<keyword evidence="9" id="KW-0807">Transducer</keyword>
<feature type="non-terminal residue" evidence="11">
    <location>
        <position position="139"/>
    </location>
</feature>
<protein>
    <recommendedName>
        <fullName evidence="13">7tm 6 domain containing protein</fullName>
    </recommendedName>
</protein>
<evidence type="ECO:0000256" key="4">
    <source>
        <dbReference type="ARBA" id="ARBA00022692"/>
    </source>
</evidence>
<dbReference type="GO" id="GO:0005549">
    <property type="term" value="F:odorant binding"/>
    <property type="evidence" value="ECO:0007669"/>
    <property type="project" value="InterPro"/>
</dbReference>
<dbReference type="PANTHER" id="PTHR21137">
    <property type="entry name" value="ODORANT RECEPTOR"/>
    <property type="match status" value="1"/>
</dbReference>
<keyword evidence="3" id="KW-0716">Sensory transduction</keyword>
<evidence type="ECO:0008006" key="13">
    <source>
        <dbReference type="Google" id="ProtNLM"/>
    </source>
</evidence>
<evidence type="ECO:0000256" key="8">
    <source>
        <dbReference type="ARBA" id="ARBA00023170"/>
    </source>
</evidence>
<keyword evidence="6 10" id="KW-1133">Transmembrane helix</keyword>
<dbReference type="PANTHER" id="PTHR21137:SF35">
    <property type="entry name" value="ODORANT RECEPTOR 19A-RELATED"/>
    <property type="match status" value="1"/>
</dbReference>
<sequence>AYLLDIYFIITHFNEDLFLKYIPEILVVTYGIINLVASILLENQFLKIQKSLFATGWKINRAGERAKGTGRIFDTLLLCPWYIWNLKIRRSFLLFLTNSVEPIQFSFVGISLNRQLIITIIRTSFSYAAILRNLKKSIY</sequence>
<dbReference type="GO" id="GO:0007165">
    <property type="term" value="P:signal transduction"/>
    <property type="evidence" value="ECO:0007669"/>
    <property type="project" value="UniProtKB-KW"/>
</dbReference>
<keyword evidence="8" id="KW-0675">Receptor</keyword>
<evidence type="ECO:0000256" key="1">
    <source>
        <dbReference type="ARBA" id="ARBA00004651"/>
    </source>
</evidence>
<evidence type="ECO:0000256" key="2">
    <source>
        <dbReference type="ARBA" id="ARBA00022475"/>
    </source>
</evidence>
<keyword evidence="2" id="KW-1003">Cell membrane</keyword>
<evidence type="ECO:0000256" key="9">
    <source>
        <dbReference type="ARBA" id="ARBA00023224"/>
    </source>
</evidence>
<dbReference type="EMBL" id="QDEB01109919">
    <property type="protein sequence ID" value="RZB62214.1"/>
    <property type="molecule type" value="Genomic_DNA"/>
</dbReference>
<reference evidence="11 12" key="1">
    <citation type="submission" date="2017-03" db="EMBL/GenBank/DDBJ databases">
        <title>Genome of the blue death feigning beetle - Asbolus verrucosus.</title>
        <authorList>
            <person name="Rider S.D."/>
        </authorList>
    </citation>
    <scope>NUCLEOTIDE SEQUENCE [LARGE SCALE GENOMIC DNA]</scope>
    <source>
        <strain evidence="11">Butters</strain>
        <tissue evidence="11">Head and leg muscle</tissue>
    </source>
</reference>
<comment type="caution">
    <text evidence="11">The sequence shown here is derived from an EMBL/GenBank/DDBJ whole genome shotgun (WGS) entry which is preliminary data.</text>
</comment>
<comment type="subcellular location">
    <subcellularLocation>
        <location evidence="1">Cell membrane</location>
        <topology evidence="1">Multi-pass membrane protein</topology>
    </subcellularLocation>
</comment>
<evidence type="ECO:0000256" key="10">
    <source>
        <dbReference type="SAM" id="Phobius"/>
    </source>
</evidence>
<keyword evidence="7 10" id="KW-0472">Membrane</keyword>
<feature type="transmembrane region" description="Helical" evidence="10">
    <location>
        <begin position="21"/>
        <end position="41"/>
    </location>
</feature>
<dbReference type="InterPro" id="IPR004117">
    <property type="entry name" value="7tm6_olfct_rcpt"/>
</dbReference>
<dbReference type="OrthoDB" id="6783644at2759"/>
<organism evidence="11 12">
    <name type="scientific">Asbolus verrucosus</name>
    <name type="common">Desert ironclad beetle</name>
    <dbReference type="NCBI Taxonomy" id="1661398"/>
    <lineage>
        <taxon>Eukaryota</taxon>
        <taxon>Metazoa</taxon>
        <taxon>Ecdysozoa</taxon>
        <taxon>Arthropoda</taxon>
        <taxon>Hexapoda</taxon>
        <taxon>Insecta</taxon>
        <taxon>Pterygota</taxon>
        <taxon>Neoptera</taxon>
        <taxon>Endopterygota</taxon>
        <taxon>Coleoptera</taxon>
        <taxon>Polyphaga</taxon>
        <taxon>Cucujiformia</taxon>
        <taxon>Tenebrionidae</taxon>
        <taxon>Pimeliinae</taxon>
        <taxon>Asbolus</taxon>
    </lineage>
</organism>
<name>A0A482VDW8_ASBVE</name>